<accession>A0A0D3KPJ0</accession>
<comment type="subcellular location">
    <subcellularLocation>
        <location evidence="1">Membrane</location>
        <topology evidence="1">Multi-pass membrane protein</topology>
    </subcellularLocation>
</comment>
<dbReference type="InterPro" id="IPR017871">
    <property type="entry name" value="ABC_transporter-like_CS"/>
</dbReference>
<dbReference type="CDD" id="cd03263">
    <property type="entry name" value="ABC_subfamily_A"/>
    <property type="match status" value="1"/>
</dbReference>
<dbReference type="RefSeq" id="XP_005790104.1">
    <property type="nucleotide sequence ID" value="XM_005790047.1"/>
</dbReference>
<dbReference type="Pfam" id="PF12698">
    <property type="entry name" value="ABC2_membrane_3"/>
    <property type="match status" value="1"/>
</dbReference>
<organism evidence="10 11">
    <name type="scientific">Emiliania huxleyi (strain CCMP1516)</name>
    <dbReference type="NCBI Taxonomy" id="280463"/>
    <lineage>
        <taxon>Eukaryota</taxon>
        <taxon>Haptista</taxon>
        <taxon>Haptophyta</taxon>
        <taxon>Prymnesiophyceae</taxon>
        <taxon>Isochrysidales</taxon>
        <taxon>Noelaerhabdaceae</taxon>
        <taxon>Emiliania</taxon>
    </lineage>
</organism>
<evidence type="ECO:0000313" key="11">
    <source>
        <dbReference type="Proteomes" id="UP000013827"/>
    </source>
</evidence>
<dbReference type="GO" id="GO:0016887">
    <property type="term" value="F:ATP hydrolysis activity"/>
    <property type="evidence" value="ECO:0007669"/>
    <property type="project" value="InterPro"/>
</dbReference>
<dbReference type="PANTHER" id="PTHR19229">
    <property type="entry name" value="ATP-BINDING CASSETTE TRANSPORTER SUBFAMILY A ABCA"/>
    <property type="match status" value="1"/>
</dbReference>
<dbReference type="PROSITE" id="PS50893">
    <property type="entry name" value="ABC_TRANSPORTER_2"/>
    <property type="match status" value="1"/>
</dbReference>
<evidence type="ECO:0000256" key="4">
    <source>
        <dbReference type="ARBA" id="ARBA00022737"/>
    </source>
</evidence>
<dbReference type="PaxDb" id="2903-EOD37675"/>
<feature type="transmembrane region" description="Helical" evidence="8">
    <location>
        <begin position="474"/>
        <end position="498"/>
    </location>
</feature>
<dbReference type="InterPro" id="IPR003439">
    <property type="entry name" value="ABC_transporter-like_ATP-bd"/>
</dbReference>
<dbReference type="FunFam" id="3.40.50.300:FF:002470">
    <property type="entry name" value="ABC transporter, putative"/>
    <property type="match status" value="1"/>
</dbReference>
<dbReference type="InterPro" id="IPR013525">
    <property type="entry name" value="ABC2_TM"/>
</dbReference>
<dbReference type="EnsemblProtists" id="EOD37675">
    <property type="protein sequence ID" value="EOD37675"/>
    <property type="gene ID" value="EMIHUDRAFT_440322"/>
</dbReference>
<dbReference type="GO" id="GO:0016020">
    <property type="term" value="C:membrane"/>
    <property type="evidence" value="ECO:0007669"/>
    <property type="project" value="UniProtKB-SubCell"/>
</dbReference>
<dbReference type="eggNOG" id="KOG0059">
    <property type="taxonomic scope" value="Eukaryota"/>
</dbReference>
<feature type="transmembrane region" description="Helical" evidence="8">
    <location>
        <begin position="598"/>
        <end position="623"/>
    </location>
</feature>
<dbReference type="InterPro" id="IPR026082">
    <property type="entry name" value="ABCA"/>
</dbReference>
<dbReference type="KEGG" id="ehx:EMIHUDRAFT_440322"/>
<evidence type="ECO:0000313" key="10">
    <source>
        <dbReference type="EnsemblProtists" id="EOD37675"/>
    </source>
</evidence>
<keyword evidence="2" id="KW-0813">Transport</keyword>
<keyword evidence="4" id="KW-0677">Repeat</keyword>
<feature type="compositionally biased region" description="Low complexity" evidence="7">
    <location>
        <begin position="720"/>
        <end position="736"/>
    </location>
</feature>
<feature type="transmembrane region" description="Helical" evidence="8">
    <location>
        <begin position="274"/>
        <end position="295"/>
    </location>
</feature>
<feature type="region of interest" description="Disordered" evidence="7">
    <location>
        <begin position="129"/>
        <end position="187"/>
    </location>
</feature>
<evidence type="ECO:0000256" key="2">
    <source>
        <dbReference type="ARBA" id="ARBA00022448"/>
    </source>
</evidence>
<protein>
    <recommendedName>
        <fullName evidence="9">ABC transporter domain-containing protein</fullName>
    </recommendedName>
</protein>
<feature type="region of interest" description="Disordered" evidence="7">
    <location>
        <begin position="720"/>
        <end position="753"/>
    </location>
</feature>
<feature type="domain" description="ABC transporter" evidence="9">
    <location>
        <begin position="784"/>
        <end position="1013"/>
    </location>
</feature>
<evidence type="ECO:0000256" key="5">
    <source>
        <dbReference type="ARBA" id="ARBA00022989"/>
    </source>
</evidence>
<sequence length="1105" mass="113105">MAEGRLRCVGSPLFLKAHYGVGHTLSVTKAAPDGGGGAVRLDPARLLEVLKKEVAGAELSSLSADSASFRLPGAALPPLRAAFAAVEESRSSLGVADLGVTCTTLEDVFLQINERDLARLRQIQSGTSLALTSDGDPAPASPAPASPAPSAVSRSVASPTPPASSAPPSSAGDDSFETAEEASEMIEAGSAADAVALRLSTSSDGRLSSGSARRRRAAEEAGGLLRRISAGSTADSRAPPPPPPSSEPSEAGASSASVVRGLLAKRALTARRDLLTTCCSLCCPVWLVLFALLLLGASARLTSPGPPLRLVPSAVFADTLGRHGLVGEHGVRLLVPEQVDPALPPTLSSDGWDVEDGGGLACSSGAAAARNVSSFLAAHPEVTRPAALATARLLSRRAASALPPHAQPLARGLRAAGSADRLLFALFNSTSTHALPALIATAYDSLLANATAGGSRLSASASALPYSKRQEATLSAIIAVFASIMVLVPFAFVGALFVTPLLRERESGSKQMQFVSGVGPVAYWVSSWLWDAALYAAVLLATLAVLCVARGVVPAAAKAFAGSAEVLGATALSLGLFGFAAVPFASASSFFFSSPSSGLIALIAFHFVSGFGLVIANFILSFIDSTADANEQLQPLYRLFPAFCLGDAFYTLAMRDATRALVGEGHEQNLLASDQLGAPLLALLAEGLVFGCATLALQYNEAAPLLPALAARLRRPRAPAAATGQSGASTGQSGAAAGQGGAAPAGGGGRSGLEDESVLAERAAVAAGAAGGEGAAARADGAKLVLRSLRKVFGPKVAVADLSLRIRTGECFGFLGTNGAGKSTTFAMLTGAVAPSSGDAALDGLSVRRDQASIRRRVGYCPQHDALEGLMTGRETLRMYARIKGVPPAAIEAEAEALLQDLDLAKFGDKPAGQYSGGNKRKLCVGIALVGAPSLVLLDEPSSGMDAASKRFLWAAIKRRTADACTVLTSHSMEECEALCGRIGVIVEGRLRCVGSLQALKSRYGQGYKLDLRLQPEQAEAAVERVLAALRRQFDGVEVAEVEPPNLSLTVPQAGTPLSELFGALVALRESLPVQEASVTQCTLEQIFLLMASKAALRASGSAAA</sequence>
<dbReference type="SUPFAM" id="SSF52540">
    <property type="entry name" value="P-loop containing nucleoside triphosphate hydrolases"/>
    <property type="match status" value="1"/>
</dbReference>
<feature type="compositionally biased region" description="Acidic residues" evidence="7">
    <location>
        <begin position="174"/>
        <end position="184"/>
    </location>
</feature>
<feature type="region of interest" description="Disordered" evidence="7">
    <location>
        <begin position="203"/>
        <end position="254"/>
    </location>
</feature>
<reference evidence="11" key="1">
    <citation type="journal article" date="2013" name="Nature">
        <title>Pan genome of the phytoplankton Emiliania underpins its global distribution.</title>
        <authorList>
            <person name="Read B.A."/>
            <person name="Kegel J."/>
            <person name="Klute M.J."/>
            <person name="Kuo A."/>
            <person name="Lefebvre S.C."/>
            <person name="Maumus F."/>
            <person name="Mayer C."/>
            <person name="Miller J."/>
            <person name="Monier A."/>
            <person name="Salamov A."/>
            <person name="Young J."/>
            <person name="Aguilar M."/>
            <person name="Claverie J.M."/>
            <person name="Frickenhaus S."/>
            <person name="Gonzalez K."/>
            <person name="Herman E.K."/>
            <person name="Lin Y.C."/>
            <person name="Napier J."/>
            <person name="Ogata H."/>
            <person name="Sarno A.F."/>
            <person name="Shmutz J."/>
            <person name="Schroeder D."/>
            <person name="de Vargas C."/>
            <person name="Verret F."/>
            <person name="von Dassow P."/>
            <person name="Valentin K."/>
            <person name="Van de Peer Y."/>
            <person name="Wheeler G."/>
            <person name="Dacks J.B."/>
            <person name="Delwiche C.F."/>
            <person name="Dyhrman S.T."/>
            <person name="Glockner G."/>
            <person name="John U."/>
            <person name="Richards T."/>
            <person name="Worden A.Z."/>
            <person name="Zhang X."/>
            <person name="Grigoriev I.V."/>
            <person name="Allen A.E."/>
            <person name="Bidle K."/>
            <person name="Borodovsky M."/>
            <person name="Bowler C."/>
            <person name="Brownlee C."/>
            <person name="Cock J.M."/>
            <person name="Elias M."/>
            <person name="Gladyshev V.N."/>
            <person name="Groth M."/>
            <person name="Guda C."/>
            <person name="Hadaegh A."/>
            <person name="Iglesias-Rodriguez M.D."/>
            <person name="Jenkins J."/>
            <person name="Jones B.M."/>
            <person name="Lawson T."/>
            <person name="Leese F."/>
            <person name="Lindquist E."/>
            <person name="Lobanov A."/>
            <person name="Lomsadze A."/>
            <person name="Malik S.B."/>
            <person name="Marsh M.E."/>
            <person name="Mackinder L."/>
            <person name="Mock T."/>
            <person name="Mueller-Roeber B."/>
            <person name="Pagarete A."/>
            <person name="Parker M."/>
            <person name="Probert I."/>
            <person name="Quesneville H."/>
            <person name="Raines C."/>
            <person name="Rensing S.A."/>
            <person name="Riano-Pachon D.M."/>
            <person name="Richier S."/>
            <person name="Rokitta S."/>
            <person name="Shiraiwa Y."/>
            <person name="Soanes D.M."/>
            <person name="van der Giezen M."/>
            <person name="Wahlund T.M."/>
            <person name="Williams B."/>
            <person name="Wilson W."/>
            <person name="Wolfe G."/>
            <person name="Wurch L.L."/>
        </authorList>
    </citation>
    <scope>NUCLEOTIDE SEQUENCE</scope>
</reference>
<dbReference type="GO" id="GO:0140359">
    <property type="term" value="F:ABC-type transporter activity"/>
    <property type="evidence" value="ECO:0007669"/>
    <property type="project" value="InterPro"/>
</dbReference>
<dbReference type="Gene3D" id="3.40.50.300">
    <property type="entry name" value="P-loop containing nucleotide triphosphate hydrolases"/>
    <property type="match status" value="1"/>
</dbReference>
<evidence type="ECO:0000259" key="9">
    <source>
        <dbReference type="PROSITE" id="PS50893"/>
    </source>
</evidence>
<evidence type="ECO:0000256" key="3">
    <source>
        <dbReference type="ARBA" id="ARBA00022692"/>
    </source>
</evidence>
<dbReference type="PROSITE" id="PS00211">
    <property type="entry name" value="ABC_TRANSPORTER_1"/>
    <property type="match status" value="1"/>
</dbReference>
<evidence type="ECO:0000256" key="6">
    <source>
        <dbReference type="ARBA" id="ARBA00023136"/>
    </source>
</evidence>
<reference evidence="10" key="2">
    <citation type="submission" date="2024-10" db="UniProtKB">
        <authorList>
            <consortium name="EnsemblProtists"/>
        </authorList>
    </citation>
    <scope>IDENTIFICATION</scope>
</reference>
<dbReference type="AlphaFoldDB" id="A0A0D3KPJ0"/>
<proteinExistence type="predicted"/>
<evidence type="ECO:0000256" key="7">
    <source>
        <dbReference type="SAM" id="MobiDB-lite"/>
    </source>
</evidence>
<dbReference type="GO" id="GO:0005319">
    <property type="term" value="F:lipid transporter activity"/>
    <property type="evidence" value="ECO:0007669"/>
    <property type="project" value="TreeGrafter"/>
</dbReference>
<dbReference type="GeneID" id="17282944"/>
<dbReference type="PANTHER" id="PTHR19229:SF36">
    <property type="entry name" value="ATP-BINDING CASSETTE SUB-FAMILY A MEMBER 2"/>
    <property type="match status" value="1"/>
</dbReference>
<feature type="compositionally biased region" description="Low complexity" evidence="7">
    <location>
        <begin position="148"/>
        <end position="158"/>
    </location>
</feature>
<feature type="transmembrane region" description="Helical" evidence="8">
    <location>
        <begin position="565"/>
        <end position="592"/>
    </location>
</feature>
<name>A0A0D3KPJ0_EMIH1</name>
<dbReference type="Proteomes" id="UP000013827">
    <property type="component" value="Unassembled WGS sequence"/>
</dbReference>
<feature type="compositionally biased region" description="Gly residues" evidence="7">
    <location>
        <begin position="737"/>
        <end position="751"/>
    </location>
</feature>
<dbReference type="HOGENOM" id="CLU_000604_19_5_1"/>
<keyword evidence="6 8" id="KW-0472">Membrane</keyword>
<keyword evidence="11" id="KW-1185">Reference proteome</keyword>
<dbReference type="Pfam" id="PF00005">
    <property type="entry name" value="ABC_tran"/>
    <property type="match status" value="1"/>
</dbReference>
<evidence type="ECO:0000256" key="8">
    <source>
        <dbReference type="SAM" id="Phobius"/>
    </source>
</evidence>
<keyword evidence="3 8" id="KW-0812">Transmembrane</keyword>
<feature type="transmembrane region" description="Helical" evidence="8">
    <location>
        <begin position="635"/>
        <end position="653"/>
    </location>
</feature>
<feature type="transmembrane region" description="Helical" evidence="8">
    <location>
        <begin position="532"/>
        <end position="553"/>
    </location>
</feature>
<keyword evidence="5 8" id="KW-1133">Transmembrane helix</keyword>
<dbReference type="InterPro" id="IPR027417">
    <property type="entry name" value="P-loop_NTPase"/>
</dbReference>
<dbReference type="GO" id="GO:0005524">
    <property type="term" value="F:ATP binding"/>
    <property type="evidence" value="ECO:0007669"/>
    <property type="project" value="InterPro"/>
</dbReference>
<evidence type="ECO:0000256" key="1">
    <source>
        <dbReference type="ARBA" id="ARBA00004141"/>
    </source>
</evidence>